<organism evidence="2 3">
    <name type="scientific">Candidatus Methylocalor cossyra</name>
    <dbReference type="NCBI Taxonomy" id="3108543"/>
    <lineage>
        <taxon>Bacteria</taxon>
        <taxon>Pseudomonadati</taxon>
        <taxon>Pseudomonadota</taxon>
        <taxon>Gammaproteobacteria</taxon>
        <taxon>Methylococcales</taxon>
        <taxon>Methylococcaceae</taxon>
        <taxon>Candidatus Methylocalor</taxon>
    </lineage>
</organism>
<dbReference type="CDD" id="cd01029">
    <property type="entry name" value="TOPRIM_primases"/>
    <property type="match status" value="1"/>
</dbReference>
<name>A0ABP1CCI4_9GAMM</name>
<evidence type="ECO:0000259" key="1">
    <source>
        <dbReference type="Pfam" id="PF13362"/>
    </source>
</evidence>
<feature type="domain" description="Toprim" evidence="1">
    <location>
        <begin position="235"/>
        <end position="329"/>
    </location>
</feature>
<evidence type="ECO:0000313" key="3">
    <source>
        <dbReference type="Proteomes" id="UP001497493"/>
    </source>
</evidence>
<dbReference type="InterPro" id="IPR006171">
    <property type="entry name" value="TOPRIM_dom"/>
</dbReference>
<dbReference type="EMBL" id="OZ026884">
    <property type="protein sequence ID" value="CAL1241924.1"/>
    <property type="molecule type" value="Genomic_DNA"/>
</dbReference>
<protein>
    <submittedName>
        <fullName evidence="2">Toprim domain-containing protein</fullName>
    </submittedName>
</protein>
<keyword evidence="3" id="KW-1185">Reference proteome</keyword>
<dbReference type="Pfam" id="PF13362">
    <property type="entry name" value="Toprim_3"/>
    <property type="match status" value="1"/>
</dbReference>
<gene>
    <name evidence="2" type="ORF">MECH1_V1_3148</name>
</gene>
<proteinExistence type="predicted"/>
<dbReference type="Proteomes" id="UP001497493">
    <property type="component" value="Chromosome"/>
</dbReference>
<accession>A0ABP1CCI4</accession>
<dbReference type="InterPro" id="IPR034154">
    <property type="entry name" value="TOPRIM_DnaG/twinkle"/>
</dbReference>
<sequence>MSGTRPQKSPRPAGTGARADMRYVASIDVIDAFRNAMAEHGIITNDPIIGDGVLHRIHVEGHKRGSRNGAYILHLDRHPAGWFMDFKSGITGTWRLDGSTFPLDDATRRAIEIERQRRQEQTDVRYRAAAERARLLWTKADPAPDCHPYLARKCVKSHGLRIATWYIRDPERPHGPCLAVENALLVPMVDEHGAIWSLQAIFPQKHPVLERDKDFLAGGKTAGAFFCIAGHTDTVYVAEGYATGATIHEATGGCTYVAFTAGNLTAVAMAARRRYPGRRLIVCADNDRFTEGNPGVTNARKAALAVGGLVSIPEFPEGETGTDWNDLALLRRKGEGRHG</sequence>
<evidence type="ECO:0000313" key="2">
    <source>
        <dbReference type="EMBL" id="CAL1241924.1"/>
    </source>
</evidence>
<reference evidence="2 3" key="1">
    <citation type="submission" date="2024-04" db="EMBL/GenBank/DDBJ databases">
        <authorList>
            <person name="Cremers G."/>
        </authorList>
    </citation>
    <scope>NUCLEOTIDE SEQUENCE [LARGE SCALE GENOMIC DNA]</scope>
    <source>
        <strain evidence="2">MeCH1-AG</strain>
    </source>
</reference>